<gene>
    <name evidence="2" type="ORF">PB1_08582</name>
</gene>
<dbReference type="PATRIC" id="fig|997296.3.peg.1825"/>
<accession>I3E1N1</accession>
<name>I3E1N1_BACMT</name>
<sequence>MLINITYIRYVILHKRKEERKKASHGHEKLSQSQASYVRWNA</sequence>
<feature type="region of interest" description="Disordered" evidence="1">
    <location>
        <begin position="18"/>
        <end position="42"/>
    </location>
</feature>
<evidence type="ECO:0000313" key="3">
    <source>
        <dbReference type="Proteomes" id="UP000010523"/>
    </source>
</evidence>
<protein>
    <submittedName>
        <fullName evidence="2">Uncharacterized protein</fullName>
    </submittedName>
</protein>
<reference evidence="2 3" key="1">
    <citation type="journal article" date="2012" name="Appl. Environ. Microbiol.">
        <title>Genome Sequence of Thermotolerant Bacillus methanolicus: Features and Regulation Related to Methylotrophy and Production of L-Lysine and L-Glutamate from Methanol.</title>
        <authorList>
            <person name="Heggeset T.M."/>
            <person name="Krog A."/>
            <person name="Balzer S."/>
            <person name="Wentzel A."/>
            <person name="Ellingsen T.E."/>
            <person name="Brautaset T."/>
        </authorList>
    </citation>
    <scope>NUCLEOTIDE SEQUENCE [LARGE SCALE GENOMIC DNA]</scope>
    <source>
        <strain evidence="2 3">PB1</strain>
    </source>
</reference>
<evidence type="ECO:0000256" key="1">
    <source>
        <dbReference type="SAM" id="MobiDB-lite"/>
    </source>
</evidence>
<dbReference type="AlphaFoldDB" id="I3E1N1"/>
<keyword evidence="3" id="KW-1185">Reference proteome</keyword>
<proteinExistence type="predicted"/>
<evidence type="ECO:0000313" key="2">
    <source>
        <dbReference type="EMBL" id="EIJ80402.1"/>
    </source>
</evidence>
<organism evidence="2 3">
    <name type="scientific">Bacillus methanolicus PB1</name>
    <dbReference type="NCBI Taxonomy" id="997296"/>
    <lineage>
        <taxon>Bacteria</taxon>
        <taxon>Bacillati</taxon>
        <taxon>Bacillota</taxon>
        <taxon>Bacilli</taxon>
        <taxon>Bacillales</taxon>
        <taxon>Bacillaceae</taxon>
        <taxon>Bacillus</taxon>
    </lineage>
</organism>
<dbReference type="STRING" id="997296.PB1_08582"/>
<comment type="caution">
    <text evidence="2">The sequence shown here is derived from an EMBL/GenBank/DDBJ whole genome shotgun (WGS) entry which is preliminary data.</text>
</comment>
<dbReference type="EMBL" id="AFEU01000002">
    <property type="protein sequence ID" value="EIJ80402.1"/>
    <property type="molecule type" value="Genomic_DNA"/>
</dbReference>
<dbReference type="Proteomes" id="UP000010523">
    <property type="component" value="Unassembled WGS sequence"/>
</dbReference>